<dbReference type="GO" id="GO:0043565">
    <property type="term" value="F:sequence-specific DNA binding"/>
    <property type="evidence" value="ECO:0007669"/>
    <property type="project" value="InterPro"/>
</dbReference>
<name>A0A2R5ER11_9BACL</name>
<gene>
    <name evidence="7" type="ORF">PAT3040_00336</name>
</gene>
<dbReference type="Gene3D" id="1.10.10.60">
    <property type="entry name" value="Homeodomain-like"/>
    <property type="match status" value="2"/>
</dbReference>
<evidence type="ECO:0000313" key="7">
    <source>
        <dbReference type="EMBL" id="GBG05851.1"/>
    </source>
</evidence>
<dbReference type="SUPFAM" id="SSF46689">
    <property type="entry name" value="Homeodomain-like"/>
    <property type="match status" value="2"/>
</dbReference>
<evidence type="ECO:0000256" key="2">
    <source>
        <dbReference type="ARBA" id="ARBA00023125"/>
    </source>
</evidence>
<dbReference type="SMART" id="SM00342">
    <property type="entry name" value="HTH_ARAC"/>
    <property type="match status" value="1"/>
</dbReference>
<reference evidence="7 8" key="1">
    <citation type="submission" date="2017-08" db="EMBL/GenBank/DDBJ databases">
        <title>Substantial Increase in Enzyme Production by Combined Drug-Resistance Mutations in Paenibacillus agaridevorans.</title>
        <authorList>
            <person name="Tanaka Y."/>
            <person name="Funane K."/>
            <person name="Hosaka T."/>
            <person name="Shiwa Y."/>
            <person name="Fujita N."/>
            <person name="Miyazaki T."/>
            <person name="Yoshikawa H."/>
            <person name="Murakami K."/>
            <person name="Kasahara K."/>
            <person name="Inaoka T."/>
            <person name="Hiraga Y."/>
            <person name="Ochi K."/>
        </authorList>
    </citation>
    <scope>NUCLEOTIDE SEQUENCE [LARGE SCALE GENOMIC DNA]</scope>
    <source>
        <strain evidence="7 8">T-3040</strain>
    </source>
</reference>
<keyword evidence="2 7" id="KW-0238">DNA-binding</keyword>
<evidence type="ECO:0000256" key="4">
    <source>
        <dbReference type="PROSITE-ProRule" id="PRU00169"/>
    </source>
</evidence>
<feature type="domain" description="HTH araC/xylS-type" evidence="5">
    <location>
        <begin position="381"/>
        <end position="479"/>
    </location>
</feature>
<dbReference type="GO" id="GO:0003700">
    <property type="term" value="F:DNA-binding transcription factor activity"/>
    <property type="evidence" value="ECO:0007669"/>
    <property type="project" value="InterPro"/>
</dbReference>
<feature type="modified residue" description="4-aspartylphosphate" evidence="4">
    <location>
        <position position="39"/>
    </location>
</feature>
<dbReference type="EMBL" id="BDQX01000028">
    <property type="protein sequence ID" value="GBG05851.1"/>
    <property type="molecule type" value="Genomic_DNA"/>
</dbReference>
<dbReference type="AlphaFoldDB" id="A0A2R5ER11"/>
<comment type="caution">
    <text evidence="7">The sequence shown here is derived from an EMBL/GenBank/DDBJ whole genome shotgun (WGS) entry which is preliminary data.</text>
</comment>
<evidence type="ECO:0000259" key="5">
    <source>
        <dbReference type="PROSITE" id="PS01124"/>
    </source>
</evidence>
<dbReference type="InterPro" id="IPR009057">
    <property type="entry name" value="Homeodomain-like_sf"/>
</dbReference>
<dbReference type="PANTHER" id="PTHR43280:SF2">
    <property type="entry name" value="HTH-TYPE TRANSCRIPTIONAL REGULATOR EXSA"/>
    <property type="match status" value="1"/>
</dbReference>
<evidence type="ECO:0000313" key="8">
    <source>
        <dbReference type="Proteomes" id="UP000245202"/>
    </source>
</evidence>
<sequence>MLQDCEQAGIRIEVVGSAADGKSALNLLNNCEADLLITDVRMPGMDGLQLLEKARMRYPDMQTVILSGYDDFAYVQQALRLGAADYLLKPIQKQEFTAMLSRLLELRTKEKKETFLGWPEFNVLDGFKAVIAADPDNLDNARAREFGDEQTVAWILRKASMELLEETEGVYFLGEQNKPDPCNILYGLIASSSEAASQQARRFADRLSAFWTGKMRLPISFGISRPFLKEQAEGTPYREALTALLARLPHGSGVYFADPGPNAALSSRTESDPLQQIRASLDVRDYDRVSDTVLGIARRGMETMSPAETVQTLEKIIFTLHHWALAAAPGRIQANGHQTADFAARLLWSRSTGDLLQAVEQWMHDFFLLIDPDQQEGQIMSRAKKYIRDHLQEPITLEQLGKITFTSKSYLSRLFRKRTGQTFIEYLTDIRMEKAKKLLAEPGIKIYEVAEQLGYQDWKHFSRTFKDRTGYGPAEYRSKLQINDSE</sequence>
<dbReference type="Gene3D" id="3.40.50.2300">
    <property type="match status" value="1"/>
</dbReference>
<evidence type="ECO:0000259" key="6">
    <source>
        <dbReference type="PROSITE" id="PS50110"/>
    </source>
</evidence>
<evidence type="ECO:0000256" key="3">
    <source>
        <dbReference type="ARBA" id="ARBA00023163"/>
    </source>
</evidence>
<dbReference type="PRINTS" id="PR00032">
    <property type="entry name" value="HTHARAC"/>
</dbReference>
<dbReference type="Pfam" id="PF00072">
    <property type="entry name" value="Response_reg"/>
    <property type="match status" value="1"/>
</dbReference>
<dbReference type="PROSITE" id="PS50110">
    <property type="entry name" value="RESPONSE_REGULATORY"/>
    <property type="match status" value="1"/>
</dbReference>
<dbReference type="InterPro" id="IPR018060">
    <property type="entry name" value="HTH_AraC"/>
</dbReference>
<protein>
    <submittedName>
        <fullName evidence="7">DNA-binding response regulator</fullName>
    </submittedName>
</protein>
<dbReference type="InterPro" id="IPR011006">
    <property type="entry name" value="CheY-like_superfamily"/>
</dbReference>
<proteinExistence type="predicted"/>
<keyword evidence="3" id="KW-0804">Transcription</keyword>
<dbReference type="Pfam" id="PF12833">
    <property type="entry name" value="HTH_18"/>
    <property type="match status" value="1"/>
</dbReference>
<keyword evidence="4" id="KW-0597">Phosphoprotein</keyword>
<dbReference type="PROSITE" id="PS01124">
    <property type="entry name" value="HTH_ARAC_FAMILY_2"/>
    <property type="match status" value="1"/>
</dbReference>
<evidence type="ECO:0000256" key="1">
    <source>
        <dbReference type="ARBA" id="ARBA00023015"/>
    </source>
</evidence>
<feature type="domain" description="Response regulatory" evidence="6">
    <location>
        <begin position="1"/>
        <end position="104"/>
    </location>
</feature>
<keyword evidence="1" id="KW-0805">Transcription regulation</keyword>
<organism evidence="7 8">
    <name type="scientific">Paenibacillus agaridevorans</name>
    <dbReference type="NCBI Taxonomy" id="171404"/>
    <lineage>
        <taxon>Bacteria</taxon>
        <taxon>Bacillati</taxon>
        <taxon>Bacillota</taxon>
        <taxon>Bacilli</taxon>
        <taxon>Bacillales</taxon>
        <taxon>Paenibacillaceae</taxon>
        <taxon>Paenibacillus</taxon>
    </lineage>
</organism>
<dbReference type="SMART" id="SM00448">
    <property type="entry name" value="REC"/>
    <property type="match status" value="1"/>
</dbReference>
<dbReference type="CDD" id="cd17536">
    <property type="entry name" value="REC_YesN-like"/>
    <property type="match status" value="1"/>
</dbReference>
<dbReference type="GO" id="GO:0000160">
    <property type="term" value="P:phosphorelay signal transduction system"/>
    <property type="evidence" value="ECO:0007669"/>
    <property type="project" value="InterPro"/>
</dbReference>
<dbReference type="PANTHER" id="PTHR43280">
    <property type="entry name" value="ARAC-FAMILY TRANSCRIPTIONAL REGULATOR"/>
    <property type="match status" value="1"/>
</dbReference>
<keyword evidence="8" id="KW-1185">Reference proteome</keyword>
<dbReference type="InterPro" id="IPR001789">
    <property type="entry name" value="Sig_transdc_resp-reg_receiver"/>
</dbReference>
<accession>A0A2R5ER11</accession>
<dbReference type="InterPro" id="IPR020449">
    <property type="entry name" value="Tscrpt_reg_AraC-type_HTH"/>
</dbReference>
<dbReference type="SUPFAM" id="SSF52172">
    <property type="entry name" value="CheY-like"/>
    <property type="match status" value="1"/>
</dbReference>
<dbReference type="Proteomes" id="UP000245202">
    <property type="component" value="Unassembled WGS sequence"/>
</dbReference>